<name>A0A5S6R880_ORYSJ</name>
<dbReference type="AlphaFoldDB" id="A0A5S6R880"/>
<evidence type="ECO:0000313" key="1">
    <source>
        <dbReference type="EMBL" id="AAM00982.1"/>
    </source>
</evidence>
<dbReference type="PANTHER" id="PTHR33116">
    <property type="entry name" value="REVERSE TRANSCRIPTASE ZINC-BINDING DOMAIN-CONTAINING PROTEIN-RELATED-RELATED"/>
    <property type="match status" value="1"/>
</dbReference>
<reference evidence="2" key="2">
    <citation type="journal article" date="2008" name="Nucleic Acids Res.">
        <title>The rice annotation project database (RAP-DB): 2008 update.</title>
        <authorList>
            <consortium name="The rice annotation project (RAP)"/>
        </authorList>
    </citation>
    <scope>GENOME REANNOTATION</scope>
    <source>
        <strain evidence="2">cv. Nipponbare</strain>
    </source>
</reference>
<dbReference type="PANTHER" id="PTHR33116:SF78">
    <property type="entry name" value="OS12G0587133 PROTEIN"/>
    <property type="match status" value="1"/>
</dbReference>
<proteinExistence type="predicted"/>
<gene>
    <name evidence="1" type="ORF">OSJNBa0015I18.11</name>
</gene>
<reference evidence="2" key="1">
    <citation type="journal article" date="2005" name="Nature">
        <title>The map-based sequence of the rice genome.</title>
        <authorList>
            <consortium name="International rice genome sequencing project (IRGSP)"/>
            <person name="Matsumoto T."/>
            <person name="Wu J."/>
            <person name="Kanamori H."/>
            <person name="Katayose Y."/>
            <person name="Fujisawa M."/>
            <person name="Namiki N."/>
            <person name="Mizuno H."/>
            <person name="Yamamoto K."/>
            <person name="Antonio B.A."/>
            <person name="Baba T."/>
            <person name="Sakata K."/>
            <person name="Nagamura Y."/>
            <person name="Aoki H."/>
            <person name="Arikawa K."/>
            <person name="Arita K."/>
            <person name="Bito T."/>
            <person name="Chiden Y."/>
            <person name="Fujitsuka N."/>
            <person name="Fukunaka R."/>
            <person name="Hamada M."/>
            <person name="Harada C."/>
            <person name="Hayashi A."/>
            <person name="Hijishita S."/>
            <person name="Honda M."/>
            <person name="Hosokawa S."/>
            <person name="Ichikawa Y."/>
            <person name="Idonuma A."/>
            <person name="Iijima M."/>
            <person name="Ikeda M."/>
            <person name="Ikeno M."/>
            <person name="Ito K."/>
            <person name="Ito S."/>
            <person name="Ito T."/>
            <person name="Ito Y."/>
            <person name="Ito Y."/>
            <person name="Iwabuchi A."/>
            <person name="Kamiya K."/>
            <person name="Karasawa W."/>
            <person name="Kurita K."/>
            <person name="Katagiri S."/>
            <person name="Kikuta A."/>
            <person name="Kobayashi H."/>
            <person name="Kobayashi N."/>
            <person name="Machita K."/>
            <person name="Maehara T."/>
            <person name="Masukawa M."/>
            <person name="Mizubayashi T."/>
            <person name="Mukai Y."/>
            <person name="Nagasaki H."/>
            <person name="Nagata Y."/>
            <person name="Naito S."/>
            <person name="Nakashima M."/>
            <person name="Nakama Y."/>
            <person name="Nakamichi Y."/>
            <person name="Nakamura M."/>
            <person name="Meguro A."/>
            <person name="Negishi M."/>
            <person name="Ohta I."/>
            <person name="Ohta T."/>
            <person name="Okamoto M."/>
            <person name="Ono N."/>
            <person name="Saji S."/>
            <person name="Sakaguchi M."/>
            <person name="Sakai K."/>
            <person name="Shibata M."/>
            <person name="Shimokawa T."/>
            <person name="Song J."/>
            <person name="Takazaki Y."/>
            <person name="Terasawa K."/>
            <person name="Tsugane M."/>
            <person name="Tsuji K."/>
            <person name="Ueda S."/>
            <person name="Waki K."/>
            <person name="Yamagata H."/>
            <person name="Yamamoto M."/>
            <person name="Yamamoto S."/>
            <person name="Yamane H."/>
            <person name="Yoshiki S."/>
            <person name="Yoshihara R."/>
            <person name="Yukawa K."/>
            <person name="Zhong H."/>
            <person name="Yano M."/>
            <person name="Yuan Q."/>
            <person name="Ouyang S."/>
            <person name="Liu J."/>
            <person name="Jones K.M."/>
            <person name="Gansberger K."/>
            <person name="Moffat K."/>
            <person name="Hill J."/>
            <person name="Bera J."/>
            <person name="Fadrosh D."/>
            <person name="Jin S."/>
            <person name="Johri S."/>
            <person name="Kim M."/>
            <person name="Overton L."/>
            <person name="Reardon M."/>
            <person name="Tsitrin T."/>
            <person name="Vuong H."/>
            <person name="Weaver B."/>
            <person name="Ciecko A."/>
            <person name="Tallon L."/>
            <person name="Jackson J."/>
            <person name="Pai G."/>
            <person name="Aken S.V."/>
            <person name="Utterback T."/>
            <person name="Reidmuller S."/>
            <person name="Feldblyum T."/>
            <person name="Hsiao J."/>
            <person name="Zismann V."/>
            <person name="Iobst S."/>
            <person name="de Vazeille A.R."/>
            <person name="Buell C.R."/>
            <person name="Ying K."/>
            <person name="Li Y."/>
            <person name="Lu T."/>
            <person name="Huang Y."/>
            <person name="Zhao Q."/>
            <person name="Feng Q."/>
            <person name="Zhang L."/>
            <person name="Zhu J."/>
            <person name="Weng Q."/>
            <person name="Mu J."/>
            <person name="Lu Y."/>
            <person name="Fan D."/>
            <person name="Liu Y."/>
            <person name="Guan J."/>
            <person name="Zhang Y."/>
            <person name="Yu S."/>
            <person name="Liu X."/>
            <person name="Zhang Y."/>
            <person name="Hong G."/>
            <person name="Han B."/>
            <person name="Choisne N."/>
            <person name="Demange N."/>
            <person name="Orjeda G."/>
            <person name="Samain S."/>
            <person name="Cattolico L."/>
            <person name="Pelletier E."/>
            <person name="Couloux A."/>
            <person name="Segurens B."/>
            <person name="Wincker P."/>
            <person name="D'Hont A."/>
            <person name="Scarpelli C."/>
            <person name="Weissenbach J."/>
            <person name="Salanoubat M."/>
            <person name="Quetier F."/>
            <person name="Yu Y."/>
            <person name="Kim H.R."/>
            <person name="Rambo T."/>
            <person name="Currie J."/>
            <person name="Collura K."/>
            <person name="Luo M."/>
            <person name="Yang T."/>
            <person name="Ammiraju J.S.S."/>
            <person name="Engler F."/>
            <person name="Soderlund C."/>
            <person name="Wing R.A."/>
            <person name="Palmer L.E."/>
            <person name="de la Bastide M."/>
            <person name="Spiegel L."/>
            <person name="Nascimento L."/>
            <person name="Zutavern T."/>
            <person name="O'Shaughnessy A."/>
            <person name="Dike S."/>
            <person name="Dedhia N."/>
            <person name="Preston R."/>
            <person name="Balija V."/>
            <person name="McCombie W.R."/>
            <person name="Chow T."/>
            <person name="Chen H."/>
            <person name="Chung M."/>
            <person name="Chen C."/>
            <person name="Shaw J."/>
            <person name="Wu H."/>
            <person name="Hsiao K."/>
            <person name="Chao Y."/>
            <person name="Chu M."/>
            <person name="Cheng C."/>
            <person name="Hour A."/>
            <person name="Lee P."/>
            <person name="Lin S."/>
            <person name="Lin Y."/>
            <person name="Liou J."/>
            <person name="Liu S."/>
            <person name="Hsing Y."/>
            <person name="Raghuvanshi S."/>
            <person name="Mohanty A."/>
            <person name="Bharti A.K."/>
            <person name="Gaur A."/>
            <person name="Gupta V."/>
            <person name="Kumar D."/>
            <person name="Ravi V."/>
            <person name="Vij S."/>
            <person name="Kapur A."/>
            <person name="Khurana P."/>
            <person name="Khurana P."/>
            <person name="Khurana J.P."/>
            <person name="Tyagi A.K."/>
            <person name="Gaikwad K."/>
            <person name="Singh A."/>
            <person name="Dalal V."/>
            <person name="Srivastava S."/>
            <person name="Dixit A."/>
            <person name="Pal A.K."/>
            <person name="Ghazi I.A."/>
            <person name="Yadav M."/>
            <person name="Pandit A."/>
            <person name="Bhargava A."/>
            <person name="Sureshbabu K."/>
            <person name="Batra K."/>
            <person name="Sharma T.R."/>
            <person name="Mohapatra T."/>
            <person name="Singh N.K."/>
            <person name="Messing J."/>
            <person name="Nelson A.B."/>
            <person name="Fuks G."/>
            <person name="Kavchok S."/>
            <person name="Keizer G."/>
            <person name="Linton E."/>
            <person name="Llaca V."/>
            <person name="Song R."/>
            <person name="Tanyolac B."/>
            <person name="Young S."/>
            <person name="Ho-Il K."/>
            <person name="Hahn J.H."/>
            <person name="Sangsakoo G."/>
            <person name="Vanavichit A."/>
            <person name="de Mattos Luiz.A.T."/>
            <person name="Zimmer P.D."/>
            <person name="Malone G."/>
            <person name="Dellagostin O."/>
            <person name="de Oliveira A.C."/>
            <person name="Bevan M."/>
            <person name="Bancroft I."/>
            <person name="Minx P."/>
            <person name="Cordum H."/>
            <person name="Wilson R."/>
            <person name="Cheng Z."/>
            <person name="Jin W."/>
            <person name="Jiang J."/>
            <person name="Leong S.A."/>
            <person name="Iwama H."/>
            <person name="Gojobori T."/>
            <person name="Itoh T."/>
            <person name="Niimura Y."/>
            <person name="Fujii Y."/>
            <person name="Habara T."/>
            <person name="Sakai H."/>
            <person name="Sato Y."/>
            <person name="Wilson G."/>
            <person name="Kumar K."/>
            <person name="McCouch S."/>
            <person name="Juretic N."/>
            <person name="Hoen D."/>
            <person name="Wright S."/>
            <person name="Bruskiewich R."/>
            <person name="Bureau T."/>
            <person name="Miyao A."/>
            <person name="Hirochika H."/>
            <person name="Nishikawa T."/>
            <person name="Kadowaki K."/>
            <person name="Sugiura M."/>
            <person name="Burr B."/>
            <person name="Sasaki T."/>
        </authorList>
    </citation>
    <scope>NUCLEOTIDE SEQUENCE [LARGE SCALE GENOMIC DNA]</scope>
    <source>
        <strain evidence="2">cv. Nipponbare</strain>
    </source>
</reference>
<dbReference type="EMBL" id="AC090482">
    <property type="protein sequence ID" value="AAM00982.1"/>
    <property type="molecule type" value="Genomic_DNA"/>
</dbReference>
<protein>
    <recommendedName>
        <fullName evidence="3">Retrotransposon protein, putative, unclassified</fullName>
    </recommendedName>
</protein>
<evidence type="ECO:0008006" key="3">
    <source>
        <dbReference type="Google" id="ProtNLM"/>
    </source>
</evidence>
<organism evidence="1 2">
    <name type="scientific">Oryza sativa subsp. japonica</name>
    <name type="common">Rice</name>
    <dbReference type="NCBI Taxonomy" id="39947"/>
    <lineage>
        <taxon>Eukaryota</taxon>
        <taxon>Viridiplantae</taxon>
        <taxon>Streptophyta</taxon>
        <taxon>Embryophyta</taxon>
        <taxon>Tracheophyta</taxon>
        <taxon>Spermatophyta</taxon>
        <taxon>Magnoliopsida</taxon>
        <taxon>Liliopsida</taxon>
        <taxon>Poales</taxon>
        <taxon>Poaceae</taxon>
        <taxon>BOP clade</taxon>
        <taxon>Oryzoideae</taxon>
        <taxon>Oryzeae</taxon>
        <taxon>Oryzinae</taxon>
        <taxon>Oryza</taxon>
        <taxon>Oryza sativa</taxon>
    </lineage>
</organism>
<dbReference type="Proteomes" id="UP000000763">
    <property type="component" value="Chromosome 10"/>
</dbReference>
<accession>A0A5S6R880</accession>
<sequence length="226" mass="24634">MEPTAVATTVVTATKHVAEWQRDSTAAAAVDREASGLRNNYNKCSAITIECSDLDLSMLDRELLCEVSAFPCKYLGLPLSLGKLTKADLQPMVEKIAGCLLSWTAGQLTTIGSTLVESILTSILVHLLIAINPTKWVLKGTDKVRCGFLWQGVAEAKGGHCRLAWTKVCAPKQLGGLGIHNLDLLGVALSTKWLWSLRTAPDKPWQGLPMLVLQREKDLLLASTRW</sequence>
<evidence type="ECO:0000313" key="2">
    <source>
        <dbReference type="Proteomes" id="UP000000763"/>
    </source>
</evidence>